<protein>
    <submittedName>
        <fullName evidence="1">Uncharacterized protein</fullName>
    </submittedName>
</protein>
<evidence type="ECO:0000313" key="1">
    <source>
        <dbReference type="EMBL" id="KAJ8678736.1"/>
    </source>
</evidence>
<proteinExistence type="predicted"/>
<gene>
    <name evidence="1" type="ORF">QAD02_014523</name>
</gene>
<organism evidence="1 2">
    <name type="scientific">Eretmocerus hayati</name>
    <dbReference type="NCBI Taxonomy" id="131215"/>
    <lineage>
        <taxon>Eukaryota</taxon>
        <taxon>Metazoa</taxon>
        <taxon>Ecdysozoa</taxon>
        <taxon>Arthropoda</taxon>
        <taxon>Hexapoda</taxon>
        <taxon>Insecta</taxon>
        <taxon>Pterygota</taxon>
        <taxon>Neoptera</taxon>
        <taxon>Endopterygota</taxon>
        <taxon>Hymenoptera</taxon>
        <taxon>Apocrita</taxon>
        <taxon>Proctotrupomorpha</taxon>
        <taxon>Chalcidoidea</taxon>
        <taxon>Aphelinidae</taxon>
        <taxon>Aphelininae</taxon>
        <taxon>Eretmocerus</taxon>
    </lineage>
</organism>
<evidence type="ECO:0000313" key="2">
    <source>
        <dbReference type="Proteomes" id="UP001239111"/>
    </source>
</evidence>
<accession>A0ACC2P6T6</accession>
<name>A0ACC2P6T6_9HYME</name>
<sequence>MVNDDGSDFQLVTYNSRGRRKNPTKHNQNHILTDSFSVDEIVSKVQAALEKFKESPFHRSLLSALKDSLVSLNKSTIVDIVCFGLGHFSDSIDSKYQLAALLSIQATYSSNVYLYDPLFTKNEILSLKQLKLSVIDQNEEGRRRMNDCSTLVFMPHCSKQLTNNFLNANWSPSIHNCVLLGNSWSELECNTTNALLKQDVNFVYKLKEYATEINLQNNFHYPNTFSGTSLHIFTEEKLSTVPVGFWETNPTSPVIHSDPELITAEEIPGNVELL</sequence>
<comment type="caution">
    <text evidence="1">The sequence shown here is derived from an EMBL/GenBank/DDBJ whole genome shotgun (WGS) entry which is preliminary data.</text>
</comment>
<keyword evidence="2" id="KW-1185">Reference proteome</keyword>
<reference evidence="1" key="1">
    <citation type="submission" date="2023-04" db="EMBL/GenBank/DDBJ databases">
        <title>A chromosome-level genome assembly of the parasitoid wasp Eretmocerus hayati.</title>
        <authorList>
            <person name="Zhong Y."/>
            <person name="Liu S."/>
            <person name="Liu Y."/>
        </authorList>
    </citation>
    <scope>NUCLEOTIDE SEQUENCE</scope>
    <source>
        <strain evidence="1">ZJU_SS_LIU_2023</strain>
    </source>
</reference>
<dbReference type="Proteomes" id="UP001239111">
    <property type="component" value="Chromosome 2"/>
</dbReference>
<dbReference type="EMBL" id="CM056742">
    <property type="protein sequence ID" value="KAJ8678736.1"/>
    <property type="molecule type" value="Genomic_DNA"/>
</dbReference>